<dbReference type="AlphaFoldDB" id="A0A7S3JB71"/>
<dbReference type="PANTHER" id="PTHR23074:SF17">
    <property type="entry name" value="FIDGETIN-LIKE PROTEIN 1"/>
    <property type="match status" value="1"/>
</dbReference>
<dbReference type="EMBL" id="HBII01022598">
    <property type="protein sequence ID" value="CAE0350473.1"/>
    <property type="molecule type" value="Transcribed_RNA"/>
</dbReference>
<evidence type="ECO:0000259" key="3">
    <source>
        <dbReference type="Pfam" id="PF00004"/>
    </source>
</evidence>
<evidence type="ECO:0000256" key="1">
    <source>
        <dbReference type="ARBA" id="ARBA00006914"/>
    </source>
</evidence>
<evidence type="ECO:0000313" key="4">
    <source>
        <dbReference type="EMBL" id="CAE0350473.1"/>
    </source>
</evidence>
<dbReference type="InterPro" id="IPR027417">
    <property type="entry name" value="P-loop_NTPase"/>
</dbReference>
<dbReference type="Pfam" id="PF00004">
    <property type="entry name" value="AAA"/>
    <property type="match status" value="1"/>
</dbReference>
<dbReference type="InterPro" id="IPR003959">
    <property type="entry name" value="ATPase_AAA_core"/>
</dbReference>
<organism evidence="4">
    <name type="scientific">Euplotes harpa</name>
    <dbReference type="NCBI Taxonomy" id="151035"/>
    <lineage>
        <taxon>Eukaryota</taxon>
        <taxon>Sar</taxon>
        <taxon>Alveolata</taxon>
        <taxon>Ciliophora</taxon>
        <taxon>Intramacronucleata</taxon>
        <taxon>Spirotrichea</taxon>
        <taxon>Hypotrichia</taxon>
        <taxon>Euplotida</taxon>
        <taxon>Euplotidae</taxon>
        <taxon>Euplotes</taxon>
    </lineage>
</organism>
<dbReference type="Gene3D" id="3.40.50.300">
    <property type="entry name" value="P-loop containing nucleotide triphosphate hydrolases"/>
    <property type="match status" value="1"/>
</dbReference>
<dbReference type="GO" id="GO:0005524">
    <property type="term" value="F:ATP binding"/>
    <property type="evidence" value="ECO:0007669"/>
    <property type="project" value="UniProtKB-KW"/>
</dbReference>
<comment type="similarity">
    <text evidence="1 2">Belongs to the AAA ATPase family.</text>
</comment>
<dbReference type="GO" id="GO:0016887">
    <property type="term" value="F:ATP hydrolysis activity"/>
    <property type="evidence" value="ECO:0007669"/>
    <property type="project" value="InterPro"/>
</dbReference>
<dbReference type="Gene3D" id="1.10.8.60">
    <property type="match status" value="1"/>
</dbReference>
<dbReference type="PROSITE" id="PS00674">
    <property type="entry name" value="AAA"/>
    <property type="match status" value="1"/>
</dbReference>
<protein>
    <recommendedName>
        <fullName evidence="3">ATPase AAA-type core domain-containing protein</fullName>
    </recommendedName>
</protein>
<name>A0A7S3JB71_9SPIT</name>
<dbReference type="SUPFAM" id="SSF52540">
    <property type="entry name" value="P-loop containing nucleoside triphosphate hydrolases"/>
    <property type="match status" value="1"/>
</dbReference>
<keyword evidence="2" id="KW-0067">ATP-binding</keyword>
<reference evidence="4" key="1">
    <citation type="submission" date="2021-01" db="EMBL/GenBank/DDBJ databases">
        <authorList>
            <person name="Corre E."/>
            <person name="Pelletier E."/>
            <person name="Niang G."/>
            <person name="Scheremetjew M."/>
            <person name="Finn R."/>
            <person name="Kale V."/>
            <person name="Holt S."/>
            <person name="Cochrane G."/>
            <person name="Meng A."/>
            <person name="Brown T."/>
            <person name="Cohen L."/>
        </authorList>
    </citation>
    <scope>NUCLEOTIDE SEQUENCE</scope>
    <source>
        <strain evidence="4">FSP1.4</strain>
    </source>
</reference>
<gene>
    <name evidence="4" type="ORF">EHAR0213_LOCUS9387</name>
</gene>
<proteinExistence type="inferred from homology"/>
<feature type="domain" description="ATPase AAA-type core" evidence="3">
    <location>
        <begin position="2"/>
        <end position="93"/>
    </location>
</feature>
<dbReference type="InterPro" id="IPR050304">
    <property type="entry name" value="MT-severing_AAA_ATPase"/>
</dbReference>
<dbReference type="InterPro" id="IPR003960">
    <property type="entry name" value="ATPase_AAA_CS"/>
</dbReference>
<sequence>MSKFMGEGEKMMRGLFALAEELGPSILFFDEIDSLLSSRGTGEHEASRRMKTEFLVQFDGVGSSTTGDVILVAATNRPFDLDDAVLRRFTRIYVGLPDNEARYAMIENLFKDETMKIK</sequence>
<accession>A0A7S3JB71</accession>
<evidence type="ECO:0000256" key="2">
    <source>
        <dbReference type="RuleBase" id="RU003651"/>
    </source>
</evidence>
<keyword evidence="2" id="KW-0547">Nucleotide-binding</keyword>
<dbReference type="PANTHER" id="PTHR23074">
    <property type="entry name" value="AAA DOMAIN-CONTAINING"/>
    <property type="match status" value="1"/>
</dbReference>